<proteinExistence type="predicted"/>
<dbReference type="EMBL" id="KQ085991">
    <property type="protein sequence ID" value="KLO11833.1"/>
    <property type="molecule type" value="Genomic_DNA"/>
</dbReference>
<name>A0A0H2RQS5_9AGAM</name>
<protein>
    <submittedName>
        <fullName evidence="2">Uncharacterized protein</fullName>
    </submittedName>
</protein>
<feature type="region of interest" description="Disordered" evidence="1">
    <location>
        <begin position="213"/>
        <end position="239"/>
    </location>
</feature>
<organism evidence="2 3">
    <name type="scientific">Schizopora paradoxa</name>
    <dbReference type="NCBI Taxonomy" id="27342"/>
    <lineage>
        <taxon>Eukaryota</taxon>
        <taxon>Fungi</taxon>
        <taxon>Dikarya</taxon>
        <taxon>Basidiomycota</taxon>
        <taxon>Agaricomycotina</taxon>
        <taxon>Agaricomycetes</taxon>
        <taxon>Hymenochaetales</taxon>
        <taxon>Schizoporaceae</taxon>
        <taxon>Schizopora</taxon>
    </lineage>
</organism>
<sequence length="239" mass="26679">MIRISNSECLNHNRALSVVSLLLIPIPISIPNLIPLSNSQFSSRPRGSVLPSFRAKSLSTVCQSIDIYHTFDRFYLLDYVSSFALRAHSGRPACMHVDVRRPFLLYAVRMNRGALIDVLLAPSKPASTIQSVIANEQFSANLHASLLCCCRRRSRLSRRTDTIMTGTPTILALSRTILQRQTTCHLTLRLLARPTPARPTLCRLTPSAVRRRRVGKQNPNKIAHVGVDNPSPRNLHTGQ</sequence>
<gene>
    <name evidence="2" type="ORF">SCHPADRAFT_451927</name>
</gene>
<evidence type="ECO:0000256" key="1">
    <source>
        <dbReference type="SAM" id="MobiDB-lite"/>
    </source>
</evidence>
<evidence type="ECO:0000313" key="2">
    <source>
        <dbReference type="EMBL" id="KLO11833.1"/>
    </source>
</evidence>
<evidence type="ECO:0000313" key="3">
    <source>
        <dbReference type="Proteomes" id="UP000053477"/>
    </source>
</evidence>
<dbReference type="Proteomes" id="UP000053477">
    <property type="component" value="Unassembled WGS sequence"/>
</dbReference>
<dbReference type="InParanoid" id="A0A0H2RQS5"/>
<keyword evidence="3" id="KW-1185">Reference proteome</keyword>
<reference evidence="2 3" key="1">
    <citation type="submission" date="2015-04" db="EMBL/GenBank/DDBJ databases">
        <title>Complete genome sequence of Schizopora paradoxa KUC8140, a cosmopolitan wood degrader in East Asia.</title>
        <authorList>
            <consortium name="DOE Joint Genome Institute"/>
            <person name="Min B."/>
            <person name="Park H."/>
            <person name="Jang Y."/>
            <person name="Kim J.-J."/>
            <person name="Kim K.H."/>
            <person name="Pangilinan J."/>
            <person name="Lipzen A."/>
            <person name="Riley R."/>
            <person name="Grigoriev I.V."/>
            <person name="Spatafora J.W."/>
            <person name="Choi I.-G."/>
        </authorList>
    </citation>
    <scope>NUCLEOTIDE SEQUENCE [LARGE SCALE GENOMIC DNA]</scope>
    <source>
        <strain evidence="2 3">KUC8140</strain>
    </source>
</reference>
<dbReference type="AlphaFoldDB" id="A0A0H2RQS5"/>
<accession>A0A0H2RQS5</accession>